<keyword evidence="1" id="KW-0285">Flavoprotein</keyword>
<evidence type="ECO:0000313" key="5">
    <source>
        <dbReference type="Proteomes" id="UP000481861"/>
    </source>
</evidence>
<evidence type="ECO:0000256" key="2">
    <source>
        <dbReference type="ARBA" id="ARBA00022827"/>
    </source>
</evidence>
<dbReference type="EMBL" id="JAADJZ010000027">
    <property type="protein sequence ID" value="KAF2866565.1"/>
    <property type="molecule type" value="Genomic_DNA"/>
</dbReference>
<dbReference type="InterPro" id="IPR050346">
    <property type="entry name" value="FMO-like"/>
</dbReference>
<dbReference type="PANTHER" id="PTHR23023">
    <property type="entry name" value="DIMETHYLANILINE MONOOXYGENASE"/>
    <property type="match status" value="1"/>
</dbReference>
<dbReference type="Gene3D" id="3.50.50.60">
    <property type="entry name" value="FAD/NAD(P)-binding domain"/>
    <property type="match status" value="2"/>
</dbReference>
<keyword evidence="2" id="KW-0274">FAD</keyword>
<dbReference type="AlphaFoldDB" id="A0A7C8MGI6"/>
<dbReference type="GO" id="GO:0050661">
    <property type="term" value="F:NADP binding"/>
    <property type="evidence" value="ECO:0007669"/>
    <property type="project" value="InterPro"/>
</dbReference>
<dbReference type="Proteomes" id="UP000481861">
    <property type="component" value="Unassembled WGS sequence"/>
</dbReference>
<dbReference type="InterPro" id="IPR036188">
    <property type="entry name" value="FAD/NAD-bd_sf"/>
</dbReference>
<accession>A0A7C8MGI6</accession>
<keyword evidence="5" id="KW-1185">Reference proteome</keyword>
<dbReference type="GO" id="GO:0050660">
    <property type="term" value="F:flavin adenine dinucleotide binding"/>
    <property type="evidence" value="ECO:0007669"/>
    <property type="project" value="InterPro"/>
</dbReference>
<evidence type="ECO:0000313" key="4">
    <source>
        <dbReference type="EMBL" id="KAF2866565.1"/>
    </source>
</evidence>
<evidence type="ECO:0000256" key="3">
    <source>
        <dbReference type="ARBA" id="ARBA00023002"/>
    </source>
</evidence>
<keyword evidence="3" id="KW-0560">Oxidoreductase</keyword>
<dbReference type="InterPro" id="IPR000960">
    <property type="entry name" value="Flavin_mOase"/>
</dbReference>
<sequence length="591" mass="67073">MAFAESVASFDVIVVGAGLFQLWIASETTNDSLGLTGIVAAQRLLQAHPETQLTILERDYCVGGVWSERRIYPSFWTQWTHGIAEFSDMSMERPPPEDCMYDLFRAKYTTKYLEDYVDSKSHAGTTLRDRIQFNTHTQSIKKVNGQWQLLCIDTTNDSHRTIFSSKLMMANGQSSLPNVPNFPGKDQFHGKIIHSIDFGQSDVIVDKSVQHVAVVGAGKSAADMVYEAVKAGKTVSWIIRKTGNGSLGAAALAPIDLPTPYKNGVEASQARIMASLQPCYLIPYQSWWTWFLHSTTLGTKLVTKVFSLLDTTVRKSAGYRERTSDKGFEKLEYDNDIIWQNGTAGGCHFADFWPLVAEKVYVYRSDIKLLNGHELYLNDEKDTHFPCDAVLCGTGWKCGLDMFEIDTLIDLGLPYPKDIEPREETTKWEKLVSEADSQVLKRFVMLRNPPKHYHKPEHRTPYRLYHTMAPVHDDSILFMNHIVAGAKLFAAEAQAIWAVAYWDKAFKLPSVAEREKDIAHMIAWNKRRYLSNGELGHFAAFDSVPYVDRLLDEIGVTWHRKKGWLGNMFAPIMPTDLGKVWREYLAHHVYP</sequence>
<protein>
    <submittedName>
        <fullName evidence="4">Flavin-binding monooxygenase-like protein-like protein</fullName>
    </submittedName>
</protein>
<dbReference type="Pfam" id="PF13738">
    <property type="entry name" value="Pyr_redox_3"/>
    <property type="match status" value="1"/>
</dbReference>
<proteinExistence type="predicted"/>
<reference evidence="4 5" key="1">
    <citation type="submission" date="2020-01" db="EMBL/GenBank/DDBJ databases">
        <authorList>
            <consortium name="DOE Joint Genome Institute"/>
            <person name="Haridas S."/>
            <person name="Albert R."/>
            <person name="Binder M."/>
            <person name="Bloem J."/>
            <person name="Labutti K."/>
            <person name="Salamov A."/>
            <person name="Andreopoulos B."/>
            <person name="Baker S.E."/>
            <person name="Barry K."/>
            <person name="Bills G."/>
            <person name="Bluhm B.H."/>
            <person name="Cannon C."/>
            <person name="Castanera R."/>
            <person name="Culley D.E."/>
            <person name="Daum C."/>
            <person name="Ezra D."/>
            <person name="Gonzalez J.B."/>
            <person name="Henrissat B."/>
            <person name="Kuo A."/>
            <person name="Liang C."/>
            <person name="Lipzen A."/>
            <person name="Lutzoni F."/>
            <person name="Magnuson J."/>
            <person name="Mondo S."/>
            <person name="Nolan M."/>
            <person name="Ohm R."/>
            <person name="Pangilinan J."/>
            <person name="Park H.-J.H."/>
            <person name="Ramirez L."/>
            <person name="Alfaro M."/>
            <person name="Sun H."/>
            <person name="Tritt A."/>
            <person name="Yoshinaga Y."/>
            <person name="Zwiers L.-H.L."/>
            <person name="Turgeon B.G."/>
            <person name="Goodwin S.B."/>
            <person name="Spatafora J.W."/>
            <person name="Crous P.W."/>
            <person name="Grigoriev I.V."/>
        </authorList>
    </citation>
    <scope>NUCLEOTIDE SEQUENCE [LARGE SCALE GENOMIC DNA]</scope>
    <source>
        <strain evidence="4 5">CBS 611.86</strain>
    </source>
</reference>
<evidence type="ECO:0000256" key="1">
    <source>
        <dbReference type="ARBA" id="ARBA00022630"/>
    </source>
</evidence>
<comment type="caution">
    <text evidence="4">The sequence shown here is derived from an EMBL/GenBank/DDBJ whole genome shotgun (WGS) entry which is preliminary data.</text>
</comment>
<keyword evidence="4" id="KW-0503">Monooxygenase</keyword>
<organism evidence="4 5">
    <name type="scientific">Massariosphaeria phaeospora</name>
    <dbReference type="NCBI Taxonomy" id="100035"/>
    <lineage>
        <taxon>Eukaryota</taxon>
        <taxon>Fungi</taxon>
        <taxon>Dikarya</taxon>
        <taxon>Ascomycota</taxon>
        <taxon>Pezizomycotina</taxon>
        <taxon>Dothideomycetes</taxon>
        <taxon>Pleosporomycetidae</taxon>
        <taxon>Pleosporales</taxon>
        <taxon>Pleosporales incertae sedis</taxon>
        <taxon>Massariosphaeria</taxon>
    </lineage>
</organism>
<name>A0A7C8MGI6_9PLEO</name>
<dbReference type="SUPFAM" id="SSF51905">
    <property type="entry name" value="FAD/NAD(P)-binding domain"/>
    <property type="match status" value="2"/>
</dbReference>
<dbReference type="GO" id="GO:0004497">
    <property type="term" value="F:monooxygenase activity"/>
    <property type="evidence" value="ECO:0007669"/>
    <property type="project" value="UniProtKB-KW"/>
</dbReference>
<dbReference type="OrthoDB" id="2915840at2759"/>
<dbReference type="PIRSF" id="PIRSF000332">
    <property type="entry name" value="FMO"/>
    <property type="match status" value="1"/>
</dbReference>
<gene>
    <name evidence="4" type="ORF">BDV95DRAFT_505021</name>
</gene>